<protein>
    <submittedName>
        <fullName evidence="1">Glycosyl transferase family 2</fullName>
    </submittedName>
</protein>
<reference evidence="1 2" key="1">
    <citation type="submission" date="2018-03" db="EMBL/GenBank/DDBJ databases">
        <title>Genomic Encyclopedia of Archaeal and Bacterial Type Strains, Phase II (KMG-II): from individual species to whole genera.</title>
        <authorList>
            <person name="Goeker M."/>
        </authorList>
    </citation>
    <scope>NUCLEOTIDE SEQUENCE [LARGE SCALE GENOMIC DNA]</scope>
    <source>
        <strain evidence="1 2">DSM 100212</strain>
    </source>
</reference>
<accession>A0A2T0X023</accession>
<name>A0A2T0X023_9RHOB</name>
<organism evidence="1 2">
    <name type="scientific">Donghicola tyrosinivorans</name>
    <dbReference type="NCBI Taxonomy" id="1652492"/>
    <lineage>
        <taxon>Bacteria</taxon>
        <taxon>Pseudomonadati</taxon>
        <taxon>Pseudomonadota</taxon>
        <taxon>Alphaproteobacteria</taxon>
        <taxon>Rhodobacterales</taxon>
        <taxon>Roseobacteraceae</taxon>
        <taxon>Donghicola</taxon>
    </lineage>
</organism>
<dbReference type="Proteomes" id="UP000238392">
    <property type="component" value="Unassembled WGS sequence"/>
</dbReference>
<dbReference type="Pfam" id="PF13704">
    <property type="entry name" value="Glyco_tranf_2_4"/>
    <property type="match status" value="1"/>
</dbReference>
<dbReference type="RefSeq" id="WP_170107969.1">
    <property type="nucleotide sequence ID" value="NZ_PVTQ01000002.1"/>
</dbReference>
<evidence type="ECO:0000313" key="1">
    <source>
        <dbReference type="EMBL" id="PRY92303.1"/>
    </source>
</evidence>
<dbReference type="EMBL" id="PVTQ01000002">
    <property type="protein sequence ID" value="PRY92303.1"/>
    <property type="molecule type" value="Genomic_DNA"/>
</dbReference>
<keyword evidence="1" id="KW-0808">Transferase</keyword>
<dbReference type="GO" id="GO:0016740">
    <property type="term" value="F:transferase activity"/>
    <property type="evidence" value="ECO:0007669"/>
    <property type="project" value="UniProtKB-KW"/>
</dbReference>
<dbReference type="AlphaFoldDB" id="A0A2T0X023"/>
<keyword evidence="2" id="KW-1185">Reference proteome</keyword>
<comment type="caution">
    <text evidence="1">The sequence shown here is derived from an EMBL/GenBank/DDBJ whole genome shotgun (WGS) entry which is preliminary data.</text>
</comment>
<evidence type="ECO:0000313" key="2">
    <source>
        <dbReference type="Proteomes" id="UP000238392"/>
    </source>
</evidence>
<sequence length="328" mass="37277">MTAKEPAALVLANVGWHLSLGAREVHVYLDDPLDPVAEPLRKLDRVRVVLCDDAHWQRLGPDAQHAMQTRRQSLNATEAYKMTEAGWMIHLDADEFLYPQGDMTQIMADAYTMGADFLRVRPWERTYVRRNPEGLFEGAFRIPVGGGEAENWRLFGDISEFLTKGMTGHAAGKSMVQVGQDLRLGIHTPKKKGVQLEGRPLSDLVLLHFDGMTPLHWMMKILRYRLVDAGRIHRMLGGHRQAQVLAGVEACESMTDLLEFHNLLKLTRRRMRIRLEQTGRYNSLEFAPHEAITKALGYMPDLSVDGFDAELRRRHPELLGLLPDRMPA</sequence>
<proteinExistence type="predicted"/>
<gene>
    <name evidence="1" type="ORF">CLV74_102218</name>
</gene>